<proteinExistence type="predicted"/>
<comment type="caution">
    <text evidence="1">The sequence shown here is derived from an EMBL/GenBank/DDBJ whole genome shotgun (WGS) entry which is preliminary data.</text>
</comment>
<reference evidence="1" key="1">
    <citation type="journal article" date="2015" name="Nature">
        <title>Complex archaea that bridge the gap between prokaryotes and eukaryotes.</title>
        <authorList>
            <person name="Spang A."/>
            <person name="Saw J.H."/>
            <person name="Jorgensen S.L."/>
            <person name="Zaremba-Niedzwiedzka K."/>
            <person name="Martijn J."/>
            <person name="Lind A.E."/>
            <person name="van Eijk R."/>
            <person name="Schleper C."/>
            <person name="Guy L."/>
            <person name="Ettema T.J."/>
        </authorList>
    </citation>
    <scope>NUCLEOTIDE SEQUENCE</scope>
</reference>
<protein>
    <submittedName>
        <fullName evidence="1">Uncharacterized protein</fullName>
    </submittedName>
</protein>
<sequence length="108" mass="12893">MKKILILVVLFVVVASQLVIAFDKYDWMLLTDQEKELYLQGYFDGLVTAYYEASFKEYVDEEINVDTFYSLMKTFKSYDDLIKAVDNSFIDEDDNTVWFNIYHNVLFY</sequence>
<evidence type="ECO:0000313" key="1">
    <source>
        <dbReference type="EMBL" id="KKL85032.1"/>
    </source>
</evidence>
<dbReference type="EMBL" id="LAZR01021521">
    <property type="protein sequence ID" value="KKL85032.1"/>
    <property type="molecule type" value="Genomic_DNA"/>
</dbReference>
<dbReference type="AlphaFoldDB" id="A0A0F9ICA7"/>
<gene>
    <name evidence="1" type="ORF">LCGC14_1958840</name>
</gene>
<name>A0A0F9ICA7_9ZZZZ</name>
<organism evidence="1">
    <name type="scientific">marine sediment metagenome</name>
    <dbReference type="NCBI Taxonomy" id="412755"/>
    <lineage>
        <taxon>unclassified sequences</taxon>
        <taxon>metagenomes</taxon>
        <taxon>ecological metagenomes</taxon>
    </lineage>
</organism>
<accession>A0A0F9ICA7</accession>